<sequence length="124" mass="14778">MSLLKSKNQAQSGESDFTLQDKEQLEQQYWEYREKAFECYQYCGSTTNDSRVLYYTGLYLWRGYMRVEEDEFDDIKAKRKSPISTMQTHSMSLPHCITKNISSCSNDRQNRITQGYVRIWQILD</sequence>
<gene>
    <name evidence="1" type="ORF">RclHR1_00110034</name>
</gene>
<evidence type="ECO:0000313" key="1">
    <source>
        <dbReference type="EMBL" id="GBB84401.1"/>
    </source>
</evidence>
<dbReference type="AlphaFoldDB" id="A0A2Z6QHW9"/>
<comment type="caution">
    <text evidence="1">The sequence shown here is derived from an EMBL/GenBank/DDBJ whole genome shotgun (WGS) entry which is preliminary data.</text>
</comment>
<dbReference type="Proteomes" id="UP000247702">
    <property type="component" value="Unassembled WGS sequence"/>
</dbReference>
<proteinExistence type="predicted"/>
<reference evidence="1 2" key="1">
    <citation type="submission" date="2017-11" db="EMBL/GenBank/DDBJ databases">
        <title>The genome of Rhizophagus clarus HR1 reveals common genetic basis of auxotrophy among arbuscular mycorrhizal fungi.</title>
        <authorList>
            <person name="Kobayashi Y."/>
        </authorList>
    </citation>
    <scope>NUCLEOTIDE SEQUENCE [LARGE SCALE GENOMIC DNA]</scope>
    <source>
        <strain evidence="1 2">HR1</strain>
    </source>
</reference>
<dbReference type="EMBL" id="BEXD01000113">
    <property type="protein sequence ID" value="GBB84401.1"/>
    <property type="molecule type" value="Genomic_DNA"/>
</dbReference>
<name>A0A2Z6QHW9_9GLOM</name>
<evidence type="ECO:0000313" key="2">
    <source>
        <dbReference type="Proteomes" id="UP000247702"/>
    </source>
</evidence>
<protein>
    <submittedName>
        <fullName evidence="1">Uncharacterized protein</fullName>
    </submittedName>
</protein>
<keyword evidence="2" id="KW-1185">Reference proteome</keyword>
<organism evidence="1 2">
    <name type="scientific">Rhizophagus clarus</name>
    <dbReference type="NCBI Taxonomy" id="94130"/>
    <lineage>
        <taxon>Eukaryota</taxon>
        <taxon>Fungi</taxon>
        <taxon>Fungi incertae sedis</taxon>
        <taxon>Mucoromycota</taxon>
        <taxon>Glomeromycotina</taxon>
        <taxon>Glomeromycetes</taxon>
        <taxon>Glomerales</taxon>
        <taxon>Glomeraceae</taxon>
        <taxon>Rhizophagus</taxon>
    </lineage>
</organism>
<accession>A0A2Z6QHW9</accession>